<name>A0A1B6DYC1_9HEMI</name>
<dbReference type="PANTHER" id="PTHR43245:SF11">
    <property type="entry name" value="LD23561P"/>
    <property type="match status" value="1"/>
</dbReference>
<evidence type="ECO:0000259" key="1">
    <source>
        <dbReference type="Pfam" id="PF01370"/>
    </source>
</evidence>
<protein>
    <recommendedName>
        <fullName evidence="1">NAD-dependent epimerase/dehydratase domain-containing protein</fullName>
    </recommendedName>
</protein>
<dbReference type="Gene3D" id="3.40.50.720">
    <property type="entry name" value="NAD(P)-binding Rossmann-like Domain"/>
    <property type="match status" value="1"/>
</dbReference>
<gene>
    <name evidence="2" type="ORF">g.19971</name>
</gene>
<feature type="non-terminal residue" evidence="2">
    <location>
        <position position="1"/>
    </location>
</feature>
<organism evidence="2">
    <name type="scientific">Clastoptera arizonana</name>
    <name type="common">Arizona spittle bug</name>
    <dbReference type="NCBI Taxonomy" id="38151"/>
    <lineage>
        <taxon>Eukaryota</taxon>
        <taxon>Metazoa</taxon>
        <taxon>Ecdysozoa</taxon>
        <taxon>Arthropoda</taxon>
        <taxon>Hexapoda</taxon>
        <taxon>Insecta</taxon>
        <taxon>Pterygota</taxon>
        <taxon>Neoptera</taxon>
        <taxon>Paraneoptera</taxon>
        <taxon>Hemiptera</taxon>
        <taxon>Auchenorrhyncha</taxon>
        <taxon>Cercopoidea</taxon>
        <taxon>Clastopteridae</taxon>
        <taxon>Clastoptera</taxon>
    </lineage>
</organism>
<dbReference type="AlphaFoldDB" id="A0A1B6DYC1"/>
<dbReference type="SUPFAM" id="SSF51735">
    <property type="entry name" value="NAD(P)-binding Rossmann-fold domains"/>
    <property type="match status" value="1"/>
</dbReference>
<dbReference type="EMBL" id="GEDC01006637">
    <property type="protein sequence ID" value="JAS30661.1"/>
    <property type="molecule type" value="Transcribed_RNA"/>
</dbReference>
<dbReference type="PANTHER" id="PTHR43245">
    <property type="entry name" value="BIFUNCTIONAL POLYMYXIN RESISTANCE PROTEIN ARNA"/>
    <property type="match status" value="1"/>
</dbReference>
<dbReference type="InterPro" id="IPR001509">
    <property type="entry name" value="Epimerase_deHydtase"/>
</dbReference>
<dbReference type="InterPro" id="IPR036291">
    <property type="entry name" value="NAD(P)-bd_dom_sf"/>
</dbReference>
<evidence type="ECO:0000313" key="2">
    <source>
        <dbReference type="EMBL" id="JAS30661.1"/>
    </source>
</evidence>
<dbReference type="Pfam" id="PF01370">
    <property type="entry name" value="Epimerase"/>
    <property type="match status" value="1"/>
</dbReference>
<reference evidence="2" key="1">
    <citation type="submission" date="2015-12" db="EMBL/GenBank/DDBJ databases">
        <title>De novo transcriptome assembly of four potential Pierce s Disease insect vectors from Arizona vineyards.</title>
        <authorList>
            <person name="Tassone E.E."/>
        </authorList>
    </citation>
    <scope>NUCLEOTIDE SEQUENCE</scope>
</reference>
<accession>A0A1B6DYC1</accession>
<dbReference type="InterPro" id="IPR050177">
    <property type="entry name" value="Lipid_A_modif_metabolic_enz"/>
</dbReference>
<feature type="domain" description="NAD-dependent epimerase/dehydratase" evidence="1">
    <location>
        <begin position="36"/>
        <end position="272"/>
    </location>
</feature>
<sequence length="395" mass="44578">DLSGVLYKKLSKWCVEFVIKYFNLNLMEGSREKPNIIIFGGCGFIGRNLIEYLITNDLVAIVRVVDKVPPQVAWLSKQHQIAFNDSRVDFKSANLIMPGSCESAFVDENFDYAVNCACETKLGQTEPVYREGVYKVSVNCATAAAKHGVKRYIEISSGQMASSEKVSHKESDPTEPWTVIAKFKLQVENQLKNIPGLKYTVIRPAIIYGVGDRHGLAPRLVLGAIYQHLGECMKLLWSRDLVMNTVHVQDVARAIWYLSLCEKAEQQVYNLADESNSTQGSVTDIISDIFDINHDFYGNILSTLRKNDLGNVVDEVNDKHLAPWAEACRLSEVENTPLSPYIHQELLDKKHLHLNTNKLKDSGFICTIPVLNKQLLQEVVQDYIDMKIFPKLLLT</sequence>
<proteinExistence type="predicted"/>